<dbReference type="KEGG" id="kra:Krad_1769"/>
<dbReference type="OrthoDB" id="468978at2"/>
<dbReference type="AlphaFoldDB" id="A6W8W6"/>
<evidence type="ECO:0000256" key="7">
    <source>
        <dbReference type="ARBA" id="ARBA00022932"/>
    </source>
</evidence>
<dbReference type="GO" id="GO:0009360">
    <property type="term" value="C:DNA polymerase III complex"/>
    <property type="evidence" value="ECO:0007669"/>
    <property type="project" value="InterPro"/>
</dbReference>
<feature type="domain" description="DNA polymerase III beta sliding clamp C-terminal" evidence="11">
    <location>
        <begin position="268"/>
        <end position="385"/>
    </location>
</feature>
<dbReference type="eggNOG" id="COG0592">
    <property type="taxonomic scope" value="Bacteria"/>
</dbReference>
<dbReference type="GO" id="GO:0003887">
    <property type="term" value="F:DNA-directed DNA polymerase activity"/>
    <property type="evidence" value="ECO:0007669"/>
    <property type="project" value="UniProtKB-KW"/>
</dbReference>
<keyword evidence="7" id="KW-0239">DNA-directed DNA polymerase</keyword>
<accession>A6W8W6</accession>
<organism evidence="12 13">
    <name type="scientific">Kineococcus radiotolerans (strain ATCC BAA-149 / DSM 14245 / SRS30216)</name>
    <dbReference type="NCBI Taxonomy" id="266940"/>
    <lineage>
        <taxon>Bacteria</taxon>
        <taxon>Bacillati</taxon>
        <taxon>Actinomycetota</taxon>
        <taxon>Actinomycetes</taxon>
        <taxon>Kineosporiales</taxon>
        <taxon>Kineosporiaceae</taxon>
        <taxon>Kineococcus</taxon>
    </lineage>
</organism>
<gene>
    <name evidence="12" type="ordered locus">Krad_1769</name>
</gene>
<evidence type="ECO:0000259" key="9">
    <source>
        <dbReference type="Pfam" id="PF00712"/>
    </source>
</evidence>
<reference evidence="13" key="1">
    <citation type="journal article" date="2008" name="PLoS ONE">
        <title>Survival in nuclear waste, extreme resistance, and potential applications gleaned from the genome sequence of Kineococcus radiotolerans SRS30216.</title>
        <authorList>
            <person name="Bagwell C.E."/>
            <person name="Bhat S."/>
            <person name="Hawkins G.M."/>
            <person name="Smith B.W."/>
            <person name="Biswas T."/>
            <person name="Hoover T.R."/>
            <person name="Saunders E."/>
            <person name="Han C.S."/>
            <person name="Tsodikov O.V."/>
            <person name="Shimkets L.J."/>
        </authorList>
    </citation>
    <scope>NUCLEOTIDE SEQUENCE [LARGE SCALE GENOMIC DNA]</scope>
    <source>
        <strain evidence="13">ATCC BAA-149 / DSM 14245 / SRS30216</strain>
    </source>
</reference>
<evidence type="ECO:0000256" key="4">
    <source>
        <dbReference type="ARBA" id="ARBA00022679"/>
    </source>
</evidence>
<evidence type="ECO:0000256" key="8">
    <source>
        <dbReference type="ARBA" id="ARBA00023125"/>
    </source>
</evidence>
<keyword evidence="3" id="KW-0963">Cytoplasm</keyword>
<evidence type="ECO:0000256" key="6">
    <source>
        <dbReference type="ARBA" id="ARBA00022705"/>
    </source>
</evidence>
<dbReference type="EMBL" id="CP000750">
    <property type="protein sequence ID" value="ABS03255.1"/>
    <property type="molecule type" value="Genomic_DNA"/>
</dbReference>
<feature type="domain" description="DNA polymerase III beta sliding clamp N-terminal" evidence="9">
    <location>
        <begin position="25"/>
        <end position="144"/>
    </location>
</feature>
<dbReference type="EC" id="2.7.7.7" evidence="12"/>
<dbReference type="CDD" id="cd00140">
    <property type="entry name" value="beta_clamp"/>
    <property type="match status" value="1"/>
</dbReference>
<dbReference type="STRING" id="266940.Krad_1769"/>
<dbReference type="SMART" id="SM00480">
    <property type="entry name" value="POL3Bc"/>
    <property type="match status" value="1"/>
</dbReference>
<feature type="domain" description="DNA polymerase III beta sliding clamp central" evidence="10">
    <location>
        <begin position="168"/>
        <end position="264"/>
    </location>
</feature>
<keyword evidence="6" id="KW-0235">DNA replication</keyword>
<evidence type="ECO:0000256" key="5">
    <source>
        <dbReference type="ARBA" id="ARBA00022695"/>
    </source>
</evidence>
<dbReference type="GO" id="GO:0006271">
    <property type="term" value="P:DNA strand elongation involved in DNA replication"/>
    <property type="evidence" value="ECO:0007669"/>
    <property type="project" value="TreeGrafter"/>
</dbReference>
<evidence type="ECO:0000313" key="12">
    <source>
        <dbReference type="EMBL" id="ABS03255.1"/>
    </source>
</evidence>
<dbReference type="Gene3D" id="3.10.150.10">
    <property type="entry name" value="DNA Polymerase III, subunit A, domain 2"/>
    <property type="match status" value="1"/>
</dbReference>
<dbReference type="HOGENOM" id="CLU_038149_1_1_11"/>
<keyword evidence="13" id="KW-1185">Reference proteome</keyword>
<dbReference type="PANTHER" id="PTHR30478:SF0">
    <property type="entry name" value="BETA SLIDING CLAMP"/>
    <property type="match status" value="1"/>
</dbReference>
<dbReference type="GO" id="GO:0003677">
    <property type="term" value="F:DNA binding"/>
    <property type="evidence" value="ECO:0007669"/>
    <property type="project" value="UniProtKB-KW"/>
</dbReference>
<keyword evidence="5 12" id="KW-0548">Nucleotidyltransferase</keyword>
<dbReference type="Proteomes" id="UP000001116">
    <property type="component" value="Chromosome"/>
</dbReference>
<dbReference type="Pfam" id="PF00712">
    <property type="entry name" value="DNA_pol3_beta"/>
    <property type="match status" value="1"/>
</dbReference>
<dbReference type="RefSeq" id="WP_011981606.1">
    <property type="nucleotide sequence ID" value="NC_009664.2"/>
</dbReference>
<dbReference type="Pfam" id="PF02767">
    <property type="entry name" value="DNA_pol3_beta_2"/>
    <property type="match status" value="1"/>
</dbReference>
<comment type="subcellular location">
    <subcellularLocation>
        <location evidence="1">Cytoplasm</location>
    </subcellularLocation>
</comment>
<dbReference type="GO" id="GO:0005737">
    <property type="term" value="C:cytoplasm"/>
    <property type="evidence" value="ECO:0007669"/>
    <property type="project" value="UniProtKB-SubCell"/>
</dbReference>
<evidence type="ECO:0000256" key="1">
    <source>
        <dbReference type="ARBA" id="ARBA00004496"/>
    </source>
</evidence>
<dbReference type="Gene3D" id="3.70.10.10">
    <property type="match status" value="1"/>
</dbReference>
<dbReference type="InterPro" id="IPR022634">
    <property type="entry name" value="DNA_polIII_beta_N"/>
</dbReference>
<comment type="similarity">
    <text evidence="2">Belongs to the beta sliding clamp family.</text>
</comment>
<name>A6W8W6_KINRD</name>
<evidence type="ECO:0000313" key="13">
    <source>
        <dbReference type="Proteomes" id="UP000001116"/>
    </source>
</evidence>
<dbReference type="NCBIfam" id="TIGR00663">
    <property type="entry name" value="dnan"/>
    <property type="match status" value="1"/>
</dbReference>
<dbReference type="InterPro" id="IPR022637">
    <property type="entry name" value="DNA_polIII_beta_cen"/>
</dbReference>
<proteinExistence type="inferred from homology"/>
<evidence type="ECO:0000259" key="11">
    <source>
        <dbReference type="Pfam" id="PF02768"/>
    </source>
</evidence>
<evidence type="ECO:0000259" key="10">
    <source>
        <dbReference type="Pfam" id="PF02767"/>
    </source>
</evidence>
<dbReference type="Pfam" id="PF02768">
    <property type="entry name" value="DNA_pol3_beta_3"/>
    <property type="match status" value="1"/>
</dbReference>
<protein>
    <submittedName>
        <fullName evidence="12">DNA polymerase III, beta subunit</fullName>
        <ecNumber evidence="12">2.7.7.7</ecNumber>
    </submittedName>
</protein>
<dbReference type="PANTHER" id="PTHR30478">
    <property type="entry name" value="DNA POLYMERASE III SUBUNIT BETA"/>
    <property type="match status" value="1"/>
</dbReference>
<keyword evidence="4 12" id="KW-0808">Transferase</keyword>
<dbReference type="InterPro" id="IPR001001">
    <property type="entry name" value="DNA_polIII_beta"/>
</dbReference>
<dbReference type="GO" id="GO:0008408">
    <property type="term" value="F:3'-5' exonuclease activity"/>
    <property type="evidence" value="ECO:0007669"/>
    <property type="project" value="InterPro"/>
</dbReference>
<keyword evidence="8" id="KW-0238">DNA-binding</keyword>
<dbReference type="InterPro" id="IPR022635">
    <property type="entry name" value="DNA_polIII_beta_C"/>
</dbReference>
<evidence type="ECO:0000256" key="2">
    <source>
        <dbReference type="ARBA" id="ARBA00010752"/>
    </source>
</evidence>
<evidence type="ECO:0000256" key="3">
    <source>
        <dbReference type="ARBA" id="ARBA00022490"/>
    </source>
</evidence>
<sequence length="391" mass="41502">MTTVTEPVGVGEDAHAPHTFVAGVDSKALAEALTDVNALIGRRPPVPILAGVRLDVEGDQLTLRRTNYDVVNTATLQLPQVGHPARSTVVSASAFAAIVRAIGPGASIILTLLHRSGREFLRIAGDGVTYQLITMDAGDWPAIPADEVQHIATVSADDVQALALAGTAATSDFTLPIIHAVRLTERQGSLVAAATDRFRLLDVNTLHPVPAGFQALVPTDALEHIARLAKREGEVTISTVDEFIVFVVGSRSCRVKCVDGEYPKVDSLWPPESPIAATVDRGDLARALRRLMVATPRNTPVELAFGRNVVVLIAGDKTDLDATTTVATTLTGAEAFDAALNPQFLLDGLDAVGGDRVTFAFTVPYRPVVITGGRPNTRYLQMPVRRANGSH</sequence>
<dbReference type="InterPro" id="IPR046938">
    <property type="entry name" value="DNA_clamp_sf"/>
</dbReference>
<dbReference type="SUPFAM" id="SSF55979">
    <property type="entry name" value="DNA clamp"/>
    <property type="match status" value="3"/>
</dbReference>